<dbReference type="Gene3D" id="1.10.10.60">
    <property type="entry name" value="Homeodomain-like"/>
    <property type="match status" value="1"/>
</dbReference>
<keyword evidence="5 7" id="KW-0371">Homeobox</keyword>
<feature type="compositionally biased region" description="Basic residues" evidence="9">
    <location>
        <begin position="46"/>
        <end position="55"/>
    </location>
</feature>
<dbReference type="EMBL" id="CALNXI010000316">
    <property type="protein sequence ID" value="CAH3024720.1"/>
    <property type="molecule type" value="Genomic_DNA"/>
</dbReference>
<feature type="DNA-binding region" description="Homeobox" evidence="7">
    <location>
        <begin position="50"/>
        <end position="109"/>
    </location>
</feature>
<feature type="compositionally biased region" description="Polar residues" evidence="9">
    <location>
        <begin position="31"/>
        <end position="40"/>
    </location>
</feature>
<protein>
    <recommendedName>
        <fullName evidence="10">Homeobox domain-containing protein</fullName>
    </recommendedName>
</protein>
<dbReference type="PROSITE" id="PS00027">
    <property type="entry name" value="HOMEOBOX_1"/>
    <property type="match status" value="1"/>
</dbReference>
<dbReference type="PROSITE" id="PS50071">
    <property type="entry name" value="HOMEOBOX_2"/>
    <property type="match status" value="1"/>
</dbReference>
<dbReference type="Proteomes" id="UP001159427">
    <property type="component" value="Unassembled WGS sequence"/>
</dbReference>
<keyword evidence="6 7" id="KW-0539">Nucleus</keyword>
<evidence type="ECO:0000256" key="5">
    <source>
        <dbReference type="ARBA" id="ARBA00023155"/>
    </source>
</evidence>
<dbReference type="InterPro" id="IPR001356">
    <property type="entry name" value="HD"/>
</dbReference>
<keyword evidence="4 7" id="KW-0238">DNA-binding</keyword>
<evidence type="ECO:0000256" key="1">
    <source>
        <dbReference type="ARBA" id="ARBA00004123"/>
    </source>
</evidence>
<dbReference type="Pfam" id="PF00046">
    <property type="entry name" value="Homeodomain"/>
    <property type="match status" value="1"/>
</dbReference>
<sequence>MSSPRDSPELPPYDVNNNQPSKDLSDKCCTDSIQQSTSVDGESVKPKRKQRRQRTHFTSYQLQEMEAMFARNRYPDMAVREDIALWTSLTEARVRVWFKNRRAKWRKKEKNNPTNFPCQDKSSGMVQGVNGIIQGVNAFFEGTSSIRYDTSSDTPPSVYPNYSTNYWSKGASSIGYSSLQQSSSSLGYNSFSQIPQPCPVPPQISSSLSPFSTPMSSDNGSSYAASSSSVPSVPCGYPPAYGYQEQGSVYFKGKSSSVNHHPNYSQSTYSSFPYGMAEIPINI</sequence>
<evidence type="ECO:0000256" key="9">
    <source>
        <dbReference type="SAM" id="MobiDB-lite"/>
    </source>
</evidence>
<comment type="caution">
    <text evidence="11">The sequence shown here is derived from an EMBL/GenBank/DDBJ whole genome shotgun (WGS) entry which is preliminary data.</text>
</comment>
<comment type="similarity">
    <text evidence="2">Belongs to the paired homeobox family. Bicoid subfamily.</text>
</comment>
<evidence type="ECO:0000256" key="6">
    <source>
        <dbReference type="ARBA" id="ARBA00023242"/>
    </source>
</evidence>
<evidence type="ECO:0000259" key="10">
    <source>
        <dbReference type="PROSITE" id="PS50071"/>
    </source>
</evidence>
<evidence type="ECO:0000256" key="8">
    <source>
        <dbReference type="RuleBase" id="RU000682"/>
    </source>
</evidence>
<proteinExistence type="inferred from homology"/>
<keyword evidence="3" id="KW-0217">Developmental protein</keyword>
<comment type="subcellular location">
    <subcellularLocation>
        <location evidence="1 7 8">Nucleus</location>
    </subcellularLocation>
</comment>
<dbReference type="SUPFAM" id="SSF46689">
    <property type="entry name" value="Homeodomain-like"/>
    <property type="match status" value="1"/>
</dbReference>
<gene>
    <name evidence="11" type="ORF">PEVE_00023775</name>
</gene>
<feature type="region of interest" description="Disordered" evidence="9">
    <location>
        <begin position="1"/>
        <end position="55"/>
    </location>
</feature>
<dbReference type="InterPro" id="IPR009057">
    <property type="entry name" value="Homeodomain-like_sf"/>
</dbReference>
<evidence type="ECO:0000256" key="7">
    <source>
        <dbReference type="PROSITE-ProRule" id="PRU00108"/>
    </source>
</evidence>
<dbReference type="PANTHER" id="PTHR45882:SF3">
    <property type="entry name" value="PITUITARY HOMEOBOX HOMOLOG PTX1"/>
    <property type="match status" value="1"/>
</dbReference>
<dbReference type="InterPro" id="IPR017970">
    <property type="entry name" value="Homeobox_CS"/>
</dbReference>
<feature type="domain" description="Homeobox" evidence="10">
    <location>
        <begin position="48"/>
        <end position="108"/>
    </location>
</feature>
<evidence type="ECO:0000256" key="4">
    <source>
        <dbReference type="ARBA" id="ARBA00023125"/>
    </source>
</evidence>
<organism evidence="11 12">
    <name type="scientific">Porites evermanni</name>
    <dbReference type="NCBI Taxonomy" id="104178"/>
    <lineage>
        <taxon>Eukaryota</taxon>
        <taxon>Metazoa</taxon>
        <taxon>Cnidaria</taxon>
        <taxon>Anthozoa</taxon>
        <taxon>Hexacorallia</taxon>
        <taxon>Scleractinia</taxon>
        <taxon>Fungiina</taxon>
        <taxon>Poritidae</taxon>
        <taxon>Porites</taxon>
    </lineage>
</organism>
<evidence type="ECO:0000256" key="3">
    <source>
        <dbReference type="ARBA" id="ARBA00022473"/>
    </source>
</evidence>
<evidence type="ECO:0000313" key="12">
    <source>
        <dbReference type="Proteomes" id="UP001159427"/>
    </source>
</evidence>
<dbReference type="CDD" id="cd00086">
    <property type="entry name" value="homeodomain"/>
    <property type="match status" value="1"/>
</dbReference>
<dbReference type="PANTHER" id="PTHR45882">
    <property type="entry name" value="PITUITARY HOMEOBOX HOMOLOG PTX1"/>
    <property type="match status" value="1"/>
</dbReference>
<accession>A0ABN8M517</accession>
<keyword evidence="12" id="KW-1185">Reference proteome</keyword>
<dbReference type="SMART" id="SM00389">
    <property type="entry name" value="HOX"/>
    <property type="match status" value="1"/>
</dbReference>
<reference evidence="11 12" key="1">
    <citation type="submission" date="2022-05" db="EMBL/GenBank/DDBJ databases">
        <authorList>
            <consortium name="Genoscope - CEA"/>
            <person name="William W."/>
        </authorList>
    </citation>
    <scope>NUCLEOTIDE SEQUENCE [LARGE SCALE GENOMIC DNA]</scope>
</reference>
<evidence type="ECO:0000256" key="2">
    <source>
        <dbReference type="ARBA" id="ARBA00006503"/>
    </source>
</evidence>
<evidence type="ECO:0000313" key="11">
    <source>
        <dbReference type="EMBL" id="CAH3024720.1"/>
    </source>
</evidence>
<name>A0ABN8M517_9CNID</name>